<name>A0A2M3ZSJ4_9DIPT</name>
<feature type="signal peptide" evidence="1">
    <location>
        <begin position="1"/>
        <end position="19"/>
    </location>
</feature>
<organism evidence="2">
    <name type="scientific">Anopheles braziliensis</name>
    <dbReference type="NCBI Taxonomy" id="58242"/>
    <lineage>
        <taxon>Eukaryota</taxon>
        <taxon>Metazoa</taxon>
        <taxon>Ecdysozoa</taxon>
        <taxon>Arthropoda</taxon>
        <taxon>Hexapoda</taxon>
        <taxon>Insecta</taxon>
        <taxon>Pterygota</taxon>
        <taxon>Neoptera</taxon>
        <taxon>Endopterygota</taxon>
        <taxon>Diptera</taxon>
        <taxon>Nematocera</taxon>
        <taxon>Culicoidea</taxon>
        <taxon>Culicidae</taxon>
        <taxon>Anophelinae</taxon>
        <taxon>Anopheles</taxon>
    </lineage>
</organism>
<dbReference type="AlphaFoldDB" id="A0A2M3ZSJ4"/>
<feature type="chain" id="PRO_5014682326" evidence="1">
    <location>
        <begin position="20"/>
        <end position="100"/>
    </location>
</feature>
<proteinExistence type="predicted"/>
<keyword evidence="1" id="KW-0732">Signal</keyword>
<sequence>MVVCSWLLILLLDWFGLHQDLVNLSVPFAAAGVLLGNEEILRVKVNVQVLENDPVSCAVNSIAYHPSYLLPVQIMLYILSRISHRRFERGNRPIGLVPGI</sequence>
<protein>
    <submittedName>
        <fullName evidence="2">Putative secreted peptide</fullName>
    </submittedName>
</protein>
<dbReference type="EMBL" id="GGFM01010587">
    <property type="protein sequence ID" value="MBW31338.1"/>
    <property type="molecule type" value="Transcribed_RNA"/>
</dbReference>
<reference evidence="2" key="1">
    <citation type="submission" date="2018-01" db="EMBL/GenBank/DDBJ databases">
        <title>An insight into the sialome of Amazonian anophelines.</title>
        <authorList>
            <person name="Ribeiro J.M."/>
            <person name="Scarpassa V."/>
            <person name="Calvo E."/>
        </authorList>
    </citation>
    <scope>NUCLEOTIDE SEQUENCE</scope>
    <source>
        <tissue evidence="2">Salivary glands</tissue>
    </source>
</reference>
<evidence type="ECO:0000256" key="1">
    <source>
        <dbReference type="SAM" id="SignalP"/>
    </source>
</evidence>
<evidence type="ECO:0000313" key="2">
    <source>
        <dbReference type="EMBL" id="MBW31338.1"/>
    </source>
</evidence>
<accession>A0A2M3ZSJ4</accession>